<protein>
    <submittedName>
        <fullName evidence="3">Flavin reductase family protein</fullName>
    </submittedName>
</protein>
<dbReference type="InterPro" id="IPR050268">
    <property type="entry name" value="NADH-dep_flavin_reductase"/>
</dbReference>
<dbReference type="AlphaFoldDB" id="A0A931EYL0"/>
<keyword evidence="4" id="KW-1185">Reference proteome</keyword>
<accession>A0A931EYL0</accession>
<evidence type="ECO:0000313" key="3">
    <source>
        <dbReference type="EMBL" id="MBF8188884.1"/>
    </source>
</evidence>
<name>A0A931EYL0_9ACTN</name>
<dbReference type="GO" id="GO:0042602">
    <property type="term" value="F:riboflavin reductase (NADPH) activity"/>
    <property type="evidence" value="ECO:0007669"/>
    <property type="project" value="TreeGrafter"/>
</dbReference>
<dbReference type="Gene3D" id="2.30.110.10">
    <property type="entry name" value="Electron Transport, Fmn-binding Protein, Chain A"/>
    <property type="match status" value="1"/>
</dbReference>
<dbReference type="EMBL" id="JADOGI010000077">
    <property type="protein sequence ID" value="MBF8188884.1"/>
    <property type="molecule type" value="Genomic_DNA"/>
</dbReference>
<dbReference type="Pfam" id="PF01613">
    <property type="entry name" value="Flavin_Reduct"/>
    <property type="match status" value="1"/>
</dbReference>
<dbReference type="SUPFAM" id="SSF50475">
    <property type="entry name" value="FMN-binding split barrel"/>
    <property type="match status" value="1"/>
</dbReference>
<evidence type="ECO:0000256" key="1">
    <source>
        <dbReference type="ARBA" id="ARBA00023002"/>
    </source>
</evidence>
<gene>
    <name evidence="3" type="ORF">ITP53_24750</name>
</gene>
<dbReference type="SMART" id="SM00903">
    <property type="entry name" value="Flavin_Reduct"/>
    <property type="match status" value="1"/>
</dbReference>
<organism evidence="3 4">
    <name type="scientific">Nonomuraea cypriaca</name>
    <dbReference type="NCBI Taxonomy" id="1187855"/>
    <lineage>
        <taxon>Bacteria</taxon>
        <taxon>Bacillati</taxon>
        <taxon>Actinomycetota</taxon>
        <taxon>Actinomycetes</taxon>
        <taxon>Streptosporangiales</taxon>
        <taxon>Streptosporangiaceae</taxon>
        <taxon>Nonomuraea</taxon>
    </lineage>
</organism>
<reference evidence="3" key="1">
    <citation type="submission" date="2020-11" db="EMBL/GenBank/DDBJ databases">
        <title>Whole-genome analyses of Nonomuraea sp. K274.</title>
        <authorList>
            <person name="Veyisoglu A."/>
        </authorList>
    </citation>
    <scope>NUCLEOTIDE SEQUENCE</scope>
    <source>
        <strain evidence="3">K274</strain>
    </source>
</reference>
<keyword evidence="1" id="KW-0560">Oxidoreductase</keyword>
<dbReference type="Proteomes" id="UP000605361">
    <property type="component" value="Unassembled WGS sequence"/>
</dbReference>
<feature type="domain" description="Flavin reductase like" evidence="2">
    <location>
        <begin position="1"/>
        <end position="146"/>
    </location>
</feature>
<dbReference type="PANTHER" id="PTHR30466:SF1">
    <property type="entry name" value="FMN REDUCTASE (NADH) RUTF"/>
    <property type="match status" value="1"/>
</dbReference>
<dbReference type="InterPro" id="IPR002563">
    <property type="entry name" value="Flavin_Rdtase-like_dom"/>
</dbReference>
<proteinExistence type="predicted"/>
<sequence>MSAFPTGVAVITAVDAADRPHGMTCTSLTSVTVSPPILLTCLDVRSGTLGAVLDSGAFAVNLLRADSRRTAELFASAAPDRFDRAAWRPSRLLGVPWLHADSFARAECAVKKTVDVGDHVIVIGGVVSIDQERDVPLLYGLSGFAPWPGEMAL</sequence>
<dbReference type="InterPro" id="IPR012349">
    <property type="entry name" value="Split_barrel_FMN-bd"/>
</dbReference>
<evidence type="ECO:0000259" key="2">
    <source>
        <dbReference type="SMART" id="SM00903"/>
    </source>
</evidence>
<evidence type="ECO:0000313" key="4">
    <source>
        <dbReference type="Proteomes" id="UP000605361"/>
    </source>
</evidence>
<dbReference type="GO" id="GO:0010181">
    <property type="term" value="F:FMN binding"/>
    <property type="evidence" value="ECO:0007669"/>
    <property type="project" value="InterPro"/>
</dbReference>
<dbReference type="PANTHER" id="PTHR30466">
    <property type="entry name" value="FLAVIN REDUCTASE"/>
    <property type="match status" value="1"/>
</dbReference>
<comment type="caution">
    <text evidence="3">The sequence shown here is derived from an EMBL/GenBank/DDBJ whole genome shotgun (WGS) entry which is preliminary data.</text>
</comment>